<dbReference type="InterPro" id="IPR010684">
    <property type="entry name" value="RNA_pol_II_trans_fac_SIII_A"/>
</dbReference>
<reference evidence="4" key="1">
    <citation type="submission" date="2010-11" db="EMBL/GenBank/DDBJ databases">
        <title>The genome sequence of Microbotryum violaceum strain p1A1 Lamole.</title>
        <authorList>
            <person name="Cuomo C."/>
            <person name="Perlin M."/>
            <person name="Young S.K."/>
            <person name="Zeng Q."/>
            <person name="Gargeya S."/>
            <person name="Alvarado L."/>
            <person name="Berlin A."/>
            <person name="Chapman S.B."/>
            <person name="Chen Z."/>
            <person name="Freedman E."/>
            <person name="Gellesch M."/>
            <person name="Goldberg J."/>
            <person name="Griggs A."/>
            <person name="Gujja S."/>
            <person name="Heilman E."/>
            <person name="Heiman D."/>
            <person name="Howarth C."/>
            <person name="Mehta T."/>
            <person name="Neiman D."/>
            <person name="Pearson M."/>
            <person name="Roberts A."/>
            <person name="Saif S."/>
            <person name="Shea T."/>
            <person name="Shenoy N."/>
            <person name="Sisk P."/>
            <person name="Stolte C."/>
            <person name="Sykes S."/>
            <person name="White J."/>
            <person name="Yandava C."/>
            <person name="Haas B."/>
            <person name="Nusbaum C."/>
            <person name="Birren B."/>
        </authorList>
    </citation>
    <scope>NUCLEOTIDE SEQUENCE [LARGE SCALE GENOMIC DNA]</scope>
    <source>
        <strain evidence="4">p1A1 Lamole</strain>
    </source>
</reference>
<dbReference type="EMBL" id="GL541664">
    <property type="protein sequence ID" value="KDE06957.1"/>
    <property type="molecule type" value="Genomic_DNA"/>
</dbReference>
<dbReference type="InParanoid" id="U5H5Y8"/>
<reference evidence="2" key="2">
    <citation type="submission" date="2010-11" db="EMBL/GenBank/DDBJ databases">
        <authorList>
            <consortium name="The Broad Institute Genome Sequencing Platform"/>
            <person name="Earl A."/>
            <person name="Ward D."/>
            <person name="Feldgarden M."/>
            <person name="Gevers D."/>
            <person name="Butler R."/>
            <person name="Young S.K."/>
            <person name="Zeng Q."/>
            <person name="Gargeya S."/>
            <person name="Fitzgerald M."/>
            <person name="Haas B."/>
            <person name="Abouelleil A."/>
            <person name="Alvarado L."/>
            <person name="Arachchi H.M."/>
            <person name="Berlin A."/>
            <person name="Brown A."/>
            <person name="Chapman S.B."/>
            <person name="Chen Z."/>
            <person name="Dunbar C."/>
            <person name="Freedman E."/>
            <person name="Gearin G."/>
            <person name="Gellesch M."/>
            <person name="Goldberg J."/>
            <person name="Griggs A."/>
            <person name="Gujja S."/>
            <person name="Heilman E."/>
            <person name="Heiman D."/>
            <person name="Howarth C."/>
            <person name="Larson L."/>
            <person name="Lui A."/>
            <person name="MacDonald P.J.P."/>
            <person name="Mehta T."/>
            <person name="Montmayeur A."/>
            <person name="Murphy C."/>
            <person name="Neiman D."/>
            <person name="Pearson M."/>
            <person name="Priest M."/>
            <person name="Roberts A."/>
            <person name="Saif S."/>
            <person name="Shea T."/>
            <person name="Shenoy N."/>
            <person name="Sisk P."/>
            <person name="Stolte C."/>
            <person name="Sykes S."/>
            <person name="White J."/>
            <person name="Yandava C."/>
            <person name="Wortman J."/>
            <person name="Nusbaum C."/>
            <person name="Birren B."/>
        </authorList>
    </citation>
    <scope>NUCLEOTIDE SEQUENCE</scope>
    <source>
        <strain evidence="2">P1A1 Lamole</strain>
    </source>
</reference>
<dbReference type="OrthoDB" id="21513at2759"/>
<name>U5H5Y8_USTV1</name>
<sequence length="391" mass="42306">MGMGPDWGADTTFDPSFGFTTALDEAPSLYGGMWALSPPPRRPIPSLRICAESILKLHVSGITDIGDCSYDLIKNILALFPAEQLHLIETRSPHISEHTGPLWKKLCVKDFVNIRIQVEDGTMKHEPASWRDLHVEETKRRDAKMEAVQARMRTQYKGYSEGRATTNVVDGVQMAKRRKIAANMAHQGSRPKSLMQKARAQTAQIRSIYTTPRHQLPPSKSSSSSSTTSSSKKEPAPALAPSKAFAIKAPSRKAQNNVKLTTTTKTVKWVLPGDSTSGGESVDEPPPNPRPNSNKGTACSPPPISAMASGPIARLPSRPPTISPAGSPPPSAKIFHPTSPMIDLTKPRPVSALSPPPISSRSTVVPPTHPPSVASQTSLNSLFLKPRPKRK</sequence>
<dbReference type="EnsemblFungi" id="MVLG_02696T0">
    <property type="protein sequence ID" value="MVLG_02696T0"/>
    <property type="gene ID" value="MVLG_02696"/>
</dbReference>
<reference evidence="3" key="4">
    <citation type="submission" date="2015-06" db="UniProtKB">
        <authorList>
            <consortium name="EnsemblFungi"/>
        </authorList>
    </citation>
    <scope>IDENTIFICATION</scope>
</reference>
<feature type="compositionally biased region" description="Low complexity" evidence="1">
    <location>
        <begin position="258"/>
        <end position="271"/>
    </location>
</feature>
<feature type="compositionally biased region" description="Pro residues" evidence="1">
    <location>
        <begin position="317"/>
        <end position="331"/>
    </location>
</feature>
<organism evidence="2">
    <name type="scientific">Microbotryum lychnidis-dioicae (strain p1A1 Lamole / MvSl-1064)</name>
    <name type="common">Anther smut fungus</name>
    <dbReference type="NCBI Taxonomy" id="683840"/>
    <lineage>
        <taxon>Eukaryota</taxon>
        <taxon>Fungi</taxon>
        <taxon>Dikarya</taxon>
        <taxon>Basidiomycota</taxon>
        <taxon>Pucciniomycotina</taxon>
        <taxon>Microbotryomycetes</taxon>
        <taxon>Microbotryales</taxon>
        <taxon>Microbotryaceae</taxon>
        <taxon>Microbotryum</taxon>
    </lineage>
</organism>
<dbReference type="STRING" id="683840.U5H5Y8"/>
<dbReference type="EMBL" id="AEIJ01000260">
    <property type="status" value="NOT_ANNOTATED_CDS"/>
    <property type="molecule type" value="Genomic_DNA"/>
</dbReference>
<dbReference type="OMA" id="MARRMCV"/>
<dbReference type="HOGENOM" id="CLU_706355_0_0_1"/>
<dbReference type="Proteomes" id="UP000017200">
    <property type="component" value="Unassembled WGS sequence"/>
</dbReference>
<dbReference type="GO" id="GO:0070449">
    <property type="term" value="C:elongin complex"/>
    <property type="evidence" value="ECO:0007669"/>
    <property type="project" value="InterPro"/>
</dbReference>
<evidence type="ECO:0000313" key="2">
    <source>
        <dbReference type="EMBL" id="KDE06957.1"/>
    </source>
</evidence>
<proteinExistence type="predicted"/>
<protein>
    <recommendedName>
        <fullName evidence="5">Elongin-A</fullName>
    </recommendedName>
</protein>
<evidence type="ECO:0000313" key="3">
    <source>
        <dbReference type="EnsemblFungi" id="MVLG_02696T0"/>
    </source>
</evidence>
<dbReference type="InterPro" id="IPR051870">
    <property type="entry name" value="Elongin-A_domain"/>
</dbReference>
<evidence type="ECO:0008006" key="5">
    <source>
        <dbReference type="Google" id="ProtNLM"/>
    </source>
</evidence>
<feature type="compositionally biased region" description="Low complexity" evidence="1">
    <location>
        <begin position="219"/>
        <end position="230"/>
    </location>
</feature>
<evidence type="ECO:0000313" key="4">
    <source>
        <dbReference type="Proteomes" id="UP000017200"/>
    </source>
</evidence>
<feature type="region of interest" description="Disordered" evidence="1">
    <location>
        <begin position="183"/>
        <end position="202"/>
    </location>
</feature>
<dbReference type="AlphaFoldDB" id="U5H5Y8"/>
<reference evidence="2 4" key="3">
    <citation type="journal article" date="2015" name="BMC Genomics">
        <title>Sex and parasites: genomic and transcriptomic analysis of Microbotryum lychnidis-dioicae, the biotrophic and plant-castrating anther smut fungus.</title>
        <authorList>
            <person name="Perlin M.H."/>
            <person name="Amselem J."/>
            <person name="Fontanillas E."/>
            <person name="Toh S.S."/>
            <person name="Chen Z."/>
            <person name="Goldberg J."/>
            <person name="Duplessis S."/>
            <person name="Henrissat B."/>
            <person name="Young S."/>
            <person name="Zeng Q."/>
            <person name="Aguileta G."/>
            <person name="Petit E."/>
            <person name="Badouin H."/>
            <person name="Andrews J."/>
            <person name="Razeeq D."/>
            <person name="Gabaldon T."/>
            <person name="Quesneville H."/>
            <person name="Giraud T."/>
            <person name="Hood M.E."/>
            <person name="Schultz D.J."/>
            <person name="Cuomo C.A."/>
        </authorList>
    </citation>
    <scope>NUCLEOTIDE SEQUENCE [LARGE SCALE GENOMIC DNA]</scope>
    <source>
        <strain evidence="4">p1A1 Lamole</strain>
        <strain evidence="2">P1A1 Lamole</strain>
    </source>
</reference>
<dbReference type="Gene3D" id="6.10.250.3180">
    <property type="match status" value="1"/>
</dbReference>
<dbReference type="Pfam" id="PF06881">
    <property type="entry name" value="Elongin_A"/>
    <property type="match status" value="1"/>
</dbReference>
<feature type="region of interest" description="Disordered" evidence="1">
    <location>
        <begin position="208"/>
        <end position="391"/>
    </location>
</feature>
<dbReference type="GO" id="GO:0006368">
    <property type="term" value="P:transcription elongation by RNA polymerase II"/>
    <property type="evidence" value="ECO:0007669"/>
    <property type="project" value="InterPro"/>
</dbReference>
<gene>
    <name evidence="2" type="ORF">MVLG_02696</name>
</gene>
<dbReference type="PANTHER" id="PTHR15141">
    <property type="entry name" value="TRANSCRIPTION ELONGATION FACTOR B POLYPEPTIDE 3"/>
    <property type="match status" value="1"/>
</dbReference>
<dbReference type="PANTHER" id="PTHR15141:SF76">
    <property type="entry name" value="TRANSCRIPTION ELONGATION FACTOR B POLYPEPTIDE 3"/>
    <property type="match status" value="1"/>
</dbReference>
<keyword evidence="4" id="KW-1185">Reference proteome</keyword>
<evidence type="ECO:0000256" key="1">
    <source>
        <dbReference type="SAM" id="MobiDB-lite"/>
    </source>
</evidence>
<accession>U5H5Y8</accession>